<dbReference type="AlphaFoldDB" id="A0A9D4ZCR1"/>
<dbReference type="EMBL" id="JABFUD020000016">
    <property type="protein sequence ID" value="KAI5068725.1"/>
    <property type="molecule type" value="Genomic_DNA"/>
</dbReference>
<organism evidence="1 2">
    <name type="scientific">Adiantum capillus-veneris</name>
    <name type="common">Maidenhair fern</name>
    <dbReference type="NCBI Taxonomy" id="13818"/>
    <lineage>
        <taxon>Eukaryota</taxon>
        <taxon>Viridiplantae</taxon>
        <taxon>Streptophyta</taxon>
        <taxon>Embryophyta</taxon>
        <taxon>Tracheophyta</taxon>
        <taxon>Polypodiopsida</taxon>
        <taxon>Polypodiidae</taxon>
        <taxon>Polypodiales</taxon>
        <taxon>Pteridineae</taxon>
        <taxon>Pteridaceae</taxon>
        <taxon>Vittarioideae</taxon>
        <taxon>Adiantum</taxon>
    </lineage>
</organism>
<comment type="caution">
    <text evidence="1">The sequence shown here is derived from an EMBL/GenBank/DDBJ whole genome shotgun (WGS) entry which is preliminary data.</text>
</comment>
<name>A0A9D4ZCR1_ADICA</name>
<gene>
    <name evidence="1" type="ORF">GOP47_0017070</name>
</gene>
<evidence type="ECO:0000313" key="1">
    <source>
        <dbReference type="EMBL" id="KAI5068725.1"/>
    </source>
</evidence>
<evidence type="ECO:0000313" key="2">
    <source>
        <dbReference type="Proteomes" id="UP000886520"/>
    </source>
</evidence>
<keyword evidence="2" id="KW-1185">Reference proteome</keyword>
<feature type="non-terminal residue" evidence="1">
    <location>
        <position position="135"/>
    </location>
</feature>
<reference evidence="1" key="1">
    <citation type="submission" date="2021-01" db="EMBL/GenBank/DDBJ databases">
        <title>Adiantum capillus-veneris genome.</title>
        <authorList>
            <person name="Fang Y."/>
            <person name="Liao Q."/>
        </authorList>
    </citation>
    <scope>NUCLEOTIDE SEQUENCE</scope>
    <source>
        <strain evidence="1">H3</strain>
        <tissue evidence="1">Leaf</tissue>
    </source>
</reference>
<accession>A0A9D4ZCR1</accession>
<protein>
    <submittedName>
        <fullName evidence="1">Uncharacterized protein</fullName>
    </submittedName>
</protein>
<proteinExistence type="predicted"/>
<sequence length="135" mass="15609">MKRHLPIRSMIASGFEAWMRSSRGCDLGNYQKMPRFLGLLPPEPPLQDNLCEAIRSFFHLREKPKQKKSSTRHCIVMRHQNYCAPCLVRARCKRAEELTLASEGTYYDVYLPGARERPCSQQQARTACSKKAYSK</sequence>
<dbReference type="Proteomes" id="UP000886520">
    <property type="component" value="Chromosome 16"/>
</dbReference>